<comment type="subunit">
    <text evidence="3">Part of the RNA polymerase complex.</text>
</comment>
<dbReference type="GO" id="GO:0000428">
    <property type="term" value="C:DNA-directed RNA polymerase complex"/>
    <property type="evidence" value="ECO:0007669"/>
    <property type="project" value="UniProtKB-KW"/>
</dbReference>
<sequence length="101" mass="11571">MEIHIPKSKEEVWGPRRLTRYERARIISARTLQLSLGAPPFIDLSNLKITDPIEIANLELDKGVLPLTIARRIPGKGKQLVPVKWLVELEKQSKTSFYPQQ</sequence>
<dbReference type="GO" id="GO:0003677">
    <property type="term" value="F:DNA binding"/>
    <property type="evidence" value="ECO:0007669"/>
    <property type="project" value="UniProtKB-UniRule"/>
</dbReference>
<keyword evidence="1 3" id="KW-0240">DNA-directed RNA polymerase</keyword>
<comment type="subcellular location">
    <subcellularLocation>
        <location evidence="3">Cytoplasm</location>
    </subcellularLocation>
</comment>
<organism evidence="4">
    <name type="scientific">Fervidicoccus fontis</name>
    <dbReference type="NCBI Taxonomy" id="683846"/>
    <lineage>
        <taxon>Archaea</taxon>
        <taxon>Thermoproteota</taxon>
        <taxon>Thermoprotei</taxon>
        <taxon>Fervidicoccales</taxon>
        <taxon>Fervidicoccaceae</taxon>
        <taxon>Fervidicoccus</taxon>
    </lineage>
</organism>
<dbReference type="GO" id="GO:0003899">
    <property type="term" value="F:DNA-directed RNA polymerase activity"/>
    <property type="evidence" value="ECO:0007669"/>
    <property type="project" value="UniProtKB-UniRule"/>
</dbReference>
<keyword evidence="3" id="KW-0548">Nucleotidyltransferase</keyword>
<keyword evidence="3" id="KW-0808">Transferase</keyword>
<gene>
    <name evidence="3" type="primary">rpo6</name>
    <name evidence="3" type="synonym">rpoK</name>
    <name evidence="4" type="ORF">ENO04_00480</name>
</gene>
<accession>A0A7C1IES0</accession>
<dbReference type="NCBIfam" id="NF002208">
    <property type="entry name" value="PRK01099.1-3"/>
    <property type="match status" value="1"/>
</dbReference>
<evidence type="ECO:0000256" key="3">
    <source>
        <dbReference type="HAMAP-Rule" id="MF_00192"/>
    </source>
</evidence>
<protein>
    <recommendedName>
        <fullName evidence="3">DNA-directed RNA polymerase subunit Rpo6</fullName>
        <ecNumber evidence="3">2.7.7.6</ecNumber>
    </recommendedName>
    <alternativeName>
        <fullName evidence="3">DNA-directed RNA polymerase subunit K</fullName>
    </alternativeName>
</protein>
<dbReference type="AlphaFoldDB" id="A0A7C1IES0"/>
<reference evidence="4" key="1">
    <citation type="journal article" date="2020" name="mSystems">
        <title>Genome- and Community-Level Interaction Insights into Carbon Utilization and Element Cycling Functions of Hydrothermarchaeota in Hydrothermal Sediment.</title>
        <authorList>
            <person name="Zhou Z."/>
            <person name="Liu Y."/>
            <person name="Xu W."/>
            <person name="Pan J."/>
            <person name="Luo Z.H."/>
            <person name="Li M."/>
        </authorList>
    </citation>
    <scope>NUCLEOTIDE SEQUENCE [LARGE SCALE GENOMIC DNA]</scope>
    <source>
        <strain evidence="4">SpSt-123</strain>
    </source>
</reference>
<comment type="function">
    <text evidence="3">DNA-dependent RNA polymerase (RNAP) catalyzes the transcription of DNA into RNA using the four ribonucleoside triphosphates as substrates.</text>
</comment>
<name>A0A7C1IES0_9CREN</name>
<dbReference type="Pfam" id="PF01192">
    <property type="entry name" value="RNA_pol_Rpb6"/>
    <property type="match status" value="1"/>
</dbReference>
<dbReference type="GO" id="GO:0005737">
    <property type="term" value="C:cytoplasm"/>
    <property type="evidence" value="ECO:0007669"/>
    <property type="project" value="UniProtKB-SubCell"/>
</dbReference>
<dbReference type="GO" id="GO:0006366">
    <property type="term" value="P:transcription by RNA polymerase II"/>
    <property type="evidence" value="ECO:0007669"/>
    <property type="project" value="TreeGrafter"/>
</dbReference>
<evidence type="ECO:0000313" key="4">
    <source>
        <dbReference type="EMBL" id="HDS10091.1"/>
    </source>
</evidence>
<evidence type="ECO:0000256" key="1">
    <source>
        <dbReference type="ARBA" id="ARBA00022478"/>
    </source>
</evidence>
<dbReference type="SUPFAM" id="SSF63562">
    <property type="entry name" value="RPB6/omega subunit-like"/>
    <property type="match status" value="1"/>
</dbReference>
<keyword evidence="3" id="KW-0963">Cytoplasm</keyword>
<dbReference type="GO" id="GO:0042797">
    <property type="term" value="P:tRNA transcription by RNA polymerase III"/>
    <property type="evidence" value="ECO:0007669"/>
    <property type="project" value="TreeGrafter"/>
</dbReference>
<comment type="catalytic activity">
    <reaction evidence="3">
        <text>RNA(n) + a ribonucleoside 5'-triphosphate = RNA(n+1) + diphosphate</text>
        <dbReference type="Rhea" id="RHEA:21248"/>
        <dbReference type="Rhea" id="RHEA-COMP:14527"/>
        <dbReference type="Rhea" id="RHEA-COMP:17342"/>
        <dbReference type="ChEBI" id="CHEBI:33019"/>
        <dbReference type="ChEBI" id="CHEBI:61557"/>
        <dbReference type="ChEBI" id="CHEBI:140395"/>
        <dbReference type="EC" id="2.7.7.6"/>
    </reaction>
</comment>
<dbReference type="GO" id="GO:0006360">
    <property type="term" value="P:transcription by RNA polymerase I"/>
    <property type="evidence" value="ECO:0007669"/>
    <property type="project" value="TreeGrafter"/>
</dbReference>
<keyword evidence="2 3" id="KW-0804">Transcription</keyword>
<proteinExistence type="inferred from homology"/>
<dbReference type="PANTHER" id="PTHR47227">
    <property type="entry name" value="DNA-DIRECTED RNA POLYMERASE SUBUNIT K"/>
    <property type="match status" value="1"/>
</dbReference>
<dbReference type="PANTHER" id="PTHR47227:SF5">
    <property type="entry name" value="DNA-DIRECTED RNA POLYMERASES I, II, AND III SUBUNIT RPABC2"/>
    <property type="match status" value="1"/>
</dbReference>
<comment type="similarity">
    <text evidence="3">Belongs to the archaeal Rpo6/eukaryotic RPB6 RNA polymerase subunit family.</text>
</comment>
<comment type="caution">
    <text evidence="4">The sequence shown here is derived from an EMBL/GenBank/DDBJ whole genome shotgun (WGS) entry which is preliminary data.</text>
</comment>
<dbReference type="EMBL" id="DSDY01000019">
    <property type="protein sequence ID" value="HDS10091.1"/>
    <property type="molecule type" value="Genomic_DNA"/>
</dbReference>
<dbReference type="HAMAP" id="MF_00192">
    <property type="entry name" value="RNApol_arch_Rpo6"/>
    <property type="match status" value="1"/>
</dbReference>
<evidence type="ECO:0000256" key="2">
    <source>
        <dbReference type="ARBA" id="ARBA00023163"/>
    </source>
</evidence>
<dbReference type="InterPro" id="IPR006110">
    <property type="entry name" value="Pol_omega/Rpo6/RPB6"/>
</dbReference>
<dbReference type="Gene3D" id="3.90.940.10">
    <property type="match status" value="1"/>
</dbReference>
<dbReference type="EC" id="2.7.7.6" evidence="3"/>
<dbReference type="NCBIfam" id="NF002207">
    <property type="entry name" value="PRK01099.1-2"/>
    <property type="match status" value="1"/>
</dbReference>
<dbReference type="InterPro" id="IPR006111">
    <property type="entry name" value="Rpo6/Rpb6"/>
</dbReference>
<dbReference type="InterPro" id="IPR036161">
    <property type="entry name" value="RPB6/omega-like_sf"/>
</dbReference>